<dbReference type="WBParaSite" id="RSKR_0000368500.1">
    <property type="protein sequence ID" value="RSKR_0000368500.1"/>
    <property type="gene ID" value="RSKR_0000368500"/>
</dbReference>
<evidence type="ECO:0000313" key="2">
    <source>
        <dbReference type="WBParaSite" id="RSKR_0000368500.1"/>
    </source>
</evidence>
<name>A0AC35TSD1_9BILA</name>
<proteinExistence type="predicted"/>
<organism evidence="1 2">
    <name type="scientific">Rhabditophanes sp. KR3021</name>
    <dbReference type="NCBI Taxonomy" id="114890"/>
    <lineage>
        <taxon>Eukaryota</taxon>
        <taxon>Metazoa</taxon>
        <taxon>Ecdysozoa</taxon>
        <taxon>Nematoda</taxon>
        <taxon>Chromadorea</taxon>
        <taxon>Rhabditida</taxon>
        <taxon>Tylenchina</taxon>
        <taxon>Panagrolaimomorpha</taxon>
        <taxon>Strongyloidoidea</taxon>
        <taxon>Alloionematidae</taxon>
        <taxon>Rhabditophanes</taxon>
    </lineage>
</organism>
<accession>A0AC35TSD1</accession>
<reference evidence="2" key="1">
    <citation type="submission" date="2016-11" db="UniProtKB">
        <authorList>
            <consortium name="WormBaseParasite"/>
        </authorList>
    </citation>
    <scope>IDENTIFICATION</scope>
    <source>
        <strain evidence="2">KR3021</strain>
    </source>
</reference>
<dbReference type="Proteomes" id="UP000095286">
    <property type="component" value="Unplaced"/>
</dbReference>
<sequence>MSFVEVVPDVLQDVVSEAPAQMYNQANGIRPKSPSGSMGHGQLVAENWCNTKISIIKFNFLWKLDNFSFCAEEMGESKRSPFFNAGPNDKLKWCLSINPKGLDEESKDYLSIYLLLVQANSKNDKFIFKDYLLDEKNGLLPDDRLTILCEVSLVQDSKCSAGQTYMINNIKIPQATLCDDLSSMLENGLYSDCSLTIGSKVFKCHKALLATRSPVFKCMLQADMKEALENNIVIEDTCEEVIGELLRYIYSETIQNLETMADKLFIAADKYQIERLKSLCEVAMCNNLTCDNVCELFILADIYSAENLRAKCIEFINMHSVDVMVSSEWSEFIQTHPLLLAQVYKALADQQILPVMGGGPPKKRSRMNNSPF</sequence>
<protein>
    <submittedName>
        <fullName evidence="2">BTB domain-containing protein</fullName>
    </submittedName>
</protein>
<evidence type="ECO:0000313" key="1">
    <source>
        <dbReference type="Proteomes" id="UP000095286"/>
    </source>
</evidence>